<organism evidence="3 4">
    <name type="scientific">Actinophytocola xinjiangensis</name>
    <dbReference type="NCBI Taxonomy" id="485602"/>
    <lineage>
        <taxon>Bacteria</taxon>
        <taxon>Bacillati</taxon>
        <taxon>Actinomycetota</taxon>
        <taxon>Actinomycetes</taxon>
        <taxon>Pseudonocardiales</taxon>
        <taxon>Pseudonocardiaceae</taxon>
    </lineage>
</organism>
<dbReference type="InterPro" id="IPR000157">
    <property type="entry name" value="TIR_dom"/>
</dbReference>
<dbReference type="Pfam" id="PF13676">
    <property type="entry name" value="TIR_2"/>
    <property type="match status" value="1"/>
</dbReference>
<gene>
    <name evidence="3" type="ORF">BLA60_03970</name>
</gene>
<dbReference type="SUPFAM" id="SSF52200">
    <property type="entry name" value="Toll/Interleukin receptor TIR domain"/>
    <property type="match status" value="1"/>
</dbReference>
<evidence type="ECO:0000313" key="3">
    <source>
        <dbReference type="EMBL" id="OLF14302.1"/>
    </source>
</evidence>
<dbReference type="EMBL" id="MSIF01000001">
    <property type="protein sequence ID" value="OLF14302.1"/>
    <property type="molecule type" value="Genomic_DNA"/>
</dbReference>
<dbReference type="AlphaFoldDB" id="A0A7Z1B1S1"/>
<dbReference type="PROSITE" id="PS50104">
    <property type="entry name" value="TIR"/>
    <property type="match status" value="1"/>
</dbReference>
<sequence length="194" mass="21636">MRVFLNYRTDDEGSTALAVSRYLCERIGEPNVFLDKRSIDPGTLFDDAILRNLWRSDVLVAIMGRDWLGFPGRAGGRAIDDPEDWVRRELVEALTHQVRIVPFLVGGAPRLVSDDLPPELVDLVRYQDVRFELRTPEAAFARLDRILGLPDADEPARGRGRSGGIGSVRGNRNISITDPRGAVTIGDPFPRNET</sequence>
<proteinExistence type="predicted"/>
<protein>
    <recommendedName>
        <fullName evidence="2">TIR domain-containing protein</fullName>
    </recommendedName>
</protein>
<keyword evidence="4" id="KW-1185">Reference proteome</keyword>
<evidence type="ECO:0000259" key="2">
    <source>
        <dbReference type="PROSITE" id="PS50104"/>
    </source>
</evidence>
<dbReference type="Proteomes" id="UP000185696">
    <property type="component" value="Unassembled WGS sequence"/>
</dbReference>
<comment type="caution">
    <text evidence="3">The sequence shown here is derived from an EMBL/GenBank/DDBJ whole genome shotgun (WGS) entry which is preliminary data.</text>
</comment>
<reference evidence="3 4" key="1">
    <citation type="submission" date="2016-12" db="EMBL/GenBank/DDBJ databases">
        <title>The draft genome sequence of Actinophytocola xinjiangensis.</title>
        <authorList>
            <person name="Wang W."/>
            <person name="Yuan L."/>
        </authorList>
    </citation>
    <scope>NUCLEOTIDE SEQUENCE [LARGE SCALE GENOMIC DNA]</scope>
    <source>
        <strain evidence="3 4">CGMCC 4.4663</strain>
    </source>
</reference>
<accession>A0A7Z1B1S1</accession>
<feature type="region of interest" description="Disordered" evidence="1">
    <location>
        <begin position="152"/>
        <end position="194"/>
    </location>
</feature>
<dbReference type="RefSeq" id="WP_075131249.1">
    <property type="nucleotide sequence ID" value="NZ_MSIF01000001.1"/>
</dbReference>
<dbReference type="InterPro" id="IPR035897">
    <property type="entry name" value="Toll_tir_struct_dom_sf"/>
</dbReference>
<dbReference type="Gene3D" id="3.40.50.10140">
    <property type="entry name" value="Toll/interleukin-1 receptor homology (TIR) domain"/>
    <property type="match status" value="1"/>
</dbReference>
<evidence type="ECO:0000313" key="4">
    <source>
        <dbReference type="Proteomes" id="UP000185696"/>
    </source>
</evidence>
<dbReference type="GO" id="GO:0007165">
    <property type="term" value="P:signal transduction"/>
    <property type="evidence" value="ECO:0007669"/>
    <property type="project" value="InterPro"/>
</dbReference>
<name>A0A7Z1B1S1_9PSEU</name>
<feature type="domain" description="TIR" evidence="2">
    <location>
        <begin position="1"/>
        <end position="128"/>
    </location>
</feature>
<evidence type="ECO:0000256" key="1">
    <source>
        <dbReference type="SAM" id="MobiDB-lite"/>
    </source>
</evidence>